<dbReference type="Proteomes" id="UP000045782">
    <property type="component" value="Unassembled WGS sequence"/>
</dbReference>
<evidence type="ECO:0000313" key="3">
    <source>
        <dbReference type="Proteomes" id="UP000045782"/>
    </source>
</evidence>
<dbReference type="InterPro" id="IPR011101">
    <property type="entry name" value="DUF5131"/>
</dbReference>
<proteinExistence type="predicted"/>
<dbReference type="Pfam" id="PF07505">
    <property type="entry name" value="DUF5131"/>
    <property type="match status" value="1"/>
</dbReference>
<dbReference type="PATRIC" id="fig|36809.44.peg.4169"/>
<organism evidence="2 3">
    <name type="scientific">Mycobacteroides abscessus</name>
    <dbReference type="NCBI Taxonomy" id="36809"/>
    <lineage>
        <taxon>Bacteria</taxon>
        <taxon>Bacillati</taxon>
        <taxon>Actinomycetota</taxon>
        <taxon>Actinomycetes</taxon>
        <taxon>Mycobacteriales</taxon>
        <taxon>Mycobacteriaceae</taxon>
        <taxon>Mycobacteroides</taxon>
    </lineage>
</organism>
<evidence type="ECO:0000256" key="1">
    <source>
        <dbReference type="SAM" id="MobiDB-lite"/>
    </source>
</evidence>
<dbReference type="RefSeq" id="WP_005113043.1">
    <property type="nucleotide sequence ID" value="NZ_CP014951.1"/>
</dbReference>
<gene>
    <name evidence="2" type="ORF">ERS075579_03876</name>
</gene>
<dbReference type="EMBL" id="CSWP01000009">
    <property type="protein sequence ID" value="CPV65777.1"/>
    <property type="molecule type" value="Genomic_DNA"/>
</dbReference>
<dbReference type="GeneID" id="93377391"/>
<evidence type="ECO:0000313" key="2">
    <source>
        <dbReference type="EMBL" id="CPV65777.1"/>
    </source>
</evidence>
<dbReference type="AlphaFoldDB" id="A0A0U1C6C5"/>
<accession>A0A0U1C6C5</accession>
<protein>
    <submittedName>
        <fullName evidence="2">Phage Gp37Gp68 family protein</fullName>
    </submittedName>
</protein>
<reference evidence="2 3" key="1">
    <citation type="submission" date="2015-03" db="EMBL/GenBank/DDBJ databases">
        <authorList>
            <person name="Murphy D."/>
        </authorList>
    </citation>
    <scope>NUCLEOTIDE SEQUENCE [LARGE SCALE GENOMIC DNA]</scope>
    <source>
        <strain evidence="2 3">PAP088</strain>
    </source>
</reference>
<feature type="region of interest" description="Disordered" evidence="1">
    <location>
        <begin position="238"/>
        <end position="257"/>
    </location>
</feature>
<name>A0A0U1C6C5_9MYCO</name>
<sequence length="257" mass="28569">MAKQNSAIEWTEVTWNPTTGCDRVSAGCDSCYALALAARLKAMGSPKYQQDGHPATSGPGFGLSLHPDSLDEPYRWRNPRVVFVNSMSDLFHAKVPVEFVRDVFAVIADTPRHTYQILTKRSVRLRRVADKLDWPPNLWMGVSVENSDALSRVDDLRSVPAAVRFLSCEPLLGTLKGIDLQDISWVIAGGESGPRYRPMQLAWAREIRDACVQADVPFFFKQWGGRTPKALGRELDGRRWDEMPSGGKVPGKLASAK</sequence>